<dbReference type="Proteomes" id="UP001595998">
    <property type="component" value="Unassembled WGS sequence"/>
</dbReference>
<organism evidence="4 5">
    <name type="scientific">Deinococcus navajonensis</name>
    <dbReference type="NCBI Taxonomy" id="309884"/>
    <lineage>
        <taxon>Bacteria</taxon>
        <taxon>Thermotogati</taxon>
        <taxon>Deinococcota</taxon>
        <taxon>Deinococci</taxon>
        <taxon>Deinococcales</taxon>
        <taxon>Deinococcaceae</taxon>
        <taxon>Deinococcus</taxon>
    </lineage>
</organism>
<feature type="domain" description="Inosine/uridine-preferring nucleoside hydrolase" evidence="3">
    <location>
        <begin position="8"/>
        <end position="303"/>
    </location>
</feature>
<dbReference type="InterPro" id="IPR023186">
    <property type="entry name" value="IUNH"/>
</dbReference>
<dbReference type="Gene3D" id="3.90.245.10">
    <property type="entry name" value="Ribonucleoside hydrolase-like"/>
    <property type="match status" value="1"/>
</dbReference>
<dbReference type="Pfam" id="PF01156">
    <property type="entry name" value="IU_nuc_hydro"/>
    <property type="match status" value="1"/>
</dbReference>
<keyword evidence="5" id="KW-1185">Reference proteome</keyword>
<dbReference type="SUPFAM" id="SSF53590">
    <property type="entry name" value="Nucleoside hydrolase"/>
    <property type="match status" value="1"/>
</dbReference>
<evidence type="ECO:0000256" key="1">
    <source>
        <dbReference type="ARBA" id="ARBA00022801"/>
    </source>
</evidence>
<dbReference type="PANTHER" id="PTHR12304:SF4">
    <property type="entry name" value="URIDINE NUCLEOSIDASE"/>
    <property type="match status" value="1"/>
</dbReference>
<reference evidence="5" key="1">
    <citation type="journal article" date="2019" name="Int. J. Syst. Evol. Microbiol.">
        <title>The Global Catalogue of Microorganisms (GCM) 10K type strain sequencing project: providing services to taxonomists for standard genome sequencing and annotation.</title>
        <authorList>
            <consortium name="The Broad Institute Genomics Platform"/>
            <consortium name="The Broad Institute Genome Sequencing Center for Infectious Disease"/>
            <person name="Wu L."/>
            <person name="Ma J."/>
        </authorList>
    </citation>
    <scope>NUCLEOTIDE SEQUENCE [LARGE SCALE GENOMIC DNA]</scope>
    <source>
        <strain evidence="5">CCUG 56029</strain>
    </source>
</reference>
<dbReference type="GO" id="GO:0016787">
    <property type="term" value="F:hydrolase activity"/>
    <property type="evidence" value="ECO:0007669"/>
    <property type="project" value="UniProtKB-KW"/>
</dbReference>
<dbReference type="RefSeq" id="WP_380037700.1">
    <property type="nucleotide sequence ID" value="NZ_JBHSEH010000005.1"/>
</dbReference>
<keyword evidence="2" id="KW-0326">Glycosidase</keyword>
<dbReference type="InterPro" id="IPR015910">
    <property type="entry name" value="I/U_nuclsd_hydro_CS"/>
</dbReference>
<comment type="caution">
    <text evidence="4">The sequence shown here is derived from an EMBL/GenBank/DDBJ whole genome shotgun (WGS) entry which is preliminary data.</text>
</comment>
<name>A0ABV8XMH9_9DEIO</name>
<keyword evidence="1 4" id="KW-0378">Hydrolase</keyword>
<dbReference type="InterPro" id="IPR036452">
    <property type="entry name" value="Ribo_hydro-like"/>
</dbReference>
<evidence type="ECO:0000259" key="3">
    <source>
        <dbReference type="Pfam" id="PF01156"/>
    </source>
</evidence>
<dbReference type="PANTHER" id="PTHR12304">
    <property type="entry name" value="INOSINE-URIDINE PREFERRING NUCLEOSIDE HYDROLASE"/>
    <property type="match status" value="1"/>
</dbReference>
<dbReference type="PROSITE" id="PS01247">
    <property type="entry name" value="IUNH"/>
    <property type="match status" value="1"/>
</dbReference>
<dbReference type="CDD" id="cd02651">
    <property type="entry name" value="nuc_hydro_IU_UC_XIUA"/>
    <property type="match status" value="1"/>
</dbReference>
<evidence type="ECO:0000313" key="4">
    <source>
        <dbReference type="EMBL" id="MFC4425882.1"/>
    </source>
</evidence>
<gene>
    <name evidence="4" type="ORF">ACFOZ9_06620</name>
</gene>
<protein>
    <submittedName>
        <fullName evidence="4">Nucleoside hydrolase</fullName>
    </submittedName>
</protein>
<evidence type="ECO:0000313" key="5">
    <source>
        <dbReference type="Proteomes" id="UP001595998"/>
    </source>
</evidence>
<dbReference type="InterPro" id="IPR001910">
    <property type="entry name" value="Inosine/uridine_hydrolase_dom"/>
</dbReference>
<proteinExistence type="predicted"/>
<sequence>MTASVLPVILDGDPGLDDAVAWLLALASPEVQVLGLCAVHGNVGLPLTTRNSGVILALAGRTDVPVHVGADRPLLRAPLSAAAVHGESGLPATGLPDPVMPPAPEHAVTFLIDTARAHPGALTLVATGPLTNVALAFRMAPDLPALLREVVWMGGSTGHGNSTPAAEFNALADPHAAAVVFSSGTPLRMVGLNVTMQCVATPERVEALRRLGTRSGEVCAELLTFYAGVYRERYGMTGGALHDPLAIGAVLWPELLTWQAMHVDVDTQPGPNFGRTVCDLYSVTGQPANARVAVAVQDEPFFERLLGRLAQLP</sequence>
<accession>A0ABV8XMH9</accession>
<evidence type="ECO:0000256" key="2">
    <source>
        <dbReference type="ARBA" id="ARBA00023295"/>
    </source>
</evidence>
<dbReference type="EMBL" id="JBHSEH010000005">
    <property type="protein sequence ID" value="MFC4425882.1"/>
    <property type="molecule type" value="Genomic_DNA"/>
</dbReference>